<dbReference type="Gene3D" id="3.40.190.10">
    <property type="entry name" value="Periplasmic binding protein-like II"/>
    <property type="match status" value="2"/>
</dbReference>
<reference evidence="14 15" key="1">
    <citation type="submission" date="2018-01" db="EMBL/GenBank/DDBJ databases">
        <title>Complete genome sequence of Salinigranum rubrum GX10T, an extremely halophilic archaeon isolated from a marine solar saltern.</title>
        <authorList>
            <person name="Han S."/>
        </authorList>
    </citation>
    <scope>NUCLEOTIDE SEQUENCE [LARGE SCALE GENOMIC DNA]</scope>
    <source>
        <strain evidence="14 15">GX10</strain>
    </source>
</reference>
<evidence type="ECO:0000259" key="13">
    <source>
        <dbReference type="Pfam" id="PF09084"/>
    </source>
</evidence>
<dbReference type="PANTHER" id="PTHR31528:SF1">
    <property type="entry name" value="4-AMINO-5-HYDROXYMETHYL-2-METHYLPYRIMIDINE PHOSPHATE SYNTHASE THI11-RELATED"/>
    <property type="match status" value="1"/>
</dbReference>
<comment type="catalytic activity">
    <reaction evidence="11">
        <text>N(6)-(pyridoxal phosphate)-L-lysyl-[4-amino-5-hydroxymethyl-2-methylpyrimidine phosphate synthase] + L-histidyl-[4-amino-5-hydroxymethyl-2-methylpyrimidine phosphate synthase] + 2 Fe(3+) + 4 H2O = L-lysyl-[4-amino-5-hydroxymethyl-2-methylpyrimidine phosphate synthase] + (2S)-2-amino-5-hydroxy-4-oxopentanoyl-[4-amino-5-hydroxymethyl-2-methylpyrimidine phosphate synthase] + 4-amino-2-methyl-5-(phosphooxymethyl)pyrimidine + 3-oxopropanoate + 2 Fe(2+) + 2 H(+)</text>
        <dbReference type="Rhea" id="RHEA:65756"/>
        <dbReference type="Rhea" id="RHEA-COMP:16892"/>
        <dbReference type="Rhea" id="RHEA-COMP:16893"/>
        <dbReference type="Rhea" id="RHEA-COMP:16894"/>
        <dbReference type="Rhea" id="RHEA-COMP:16895"/>
        <dbReference type="ChEBI" id="CHEBI:15377"/>
        <dbReference type="ChEBI" id="CHEBI:15378"/>
        <dbReference type="ChEBI" id="CHEBI:29033"/>
        <dbReference type="ChEBI" id="CHEBI:29034"/>
        <dbReference type="ChEBI" id="CHEBI:29969"/>
        <dbReference type="ChEBI" id="CHEBI:29979"/>
        <dbReference type="ChEBI" id="CHEBI:33190"/>
        <dbReference type="ChEBI" id="CHEBI:58354"/>
        <dbReference type="ChEBI" id="CHEBI:143915"/>
        <dbReference type="ChEBI" id="CHEBI:157692"/>
    </reaction>
    <physiologicalReaction direction="left-to-right" evidence="11">
        <dbReference type="Rhea" id="RHEA:65757"/>
    </physiologicalReaction>
</comment>
<feature type="compositionally biased region" description="Low complexity" evidence="12">
    <location>
        <begin position="67"/>
        <end position="94"/>
    </location>
</feature>
<evidence type="ECO:0000256" key="3">
    <source>
        <dbReference type="ARBA" id="ARBA00009406"/>
    </source>
</evidence>
<organism evidence="14 15">
    <name type="scientific">Salinigranum rubrum</name>
    <dbReference type="NCBI Taxonomy" id="755307"/>
    <lineage>
        <taxon>Archaea</taxon>
        <taxon>Methanobacteriati</taxon>
        <taxon>Methanobacteriota</taxon>
        <taxon>Stenosarchaea group</taxon>
        <taxon>Halobacteria</taxon>
        <taxon>Halobacteriales</taxon>
        <taxon>Haloferacaceae</taxon>
        <taxon>Salinigranum</taxon>
    </lineage>
</organism>
<dbReference type="KEGG" id="srub:C2R22_03400"/>
<proteinExistence type="inferred from homology"/>
<evidence type="ECO:0000256" key="1">
    <source>
        <dbReference type="ARBA" id="ARBA00003469"/>
    </source>
</evidence>
<keyword evidence="8" id="KW-0784">Thiamine biosynthesis</keyword>
<keyword evidence="7" id="KW-0663">Pyridoxal phosphate</keyword>
<feature type="region of interest" description="Disordered" evidence="12">
    <location>
        <begin position="53"/>
        <end position="94"/>
    </location>
</feature>
<evidence type="ECO:0000256" key="8">
    <source>
        <dbReference type="ARBA" id="ARBA00022977"/>
    </source>
</evidence>
<evidence type="ECO:0000256" key="2">
    <source>
        <dbReference type="ARBA" id="ARBA00004948"/>
    </source>
</evidence>
<dbReference type="Pfam" id="PF09084">
    <property type="entry name" value="NMT1"/>
    <property type="match status" value="1"/>
</dbReference>
<evidence type="ECO:0000256" key="6">
    <source>
        <dbReference type="ARBA" id="ARBA00022723"/>
    </source>
</evidence>
<evidence type="ECO:0000256" key="9">
    <source>
        <dbReference type="ARBA" id="ARBA00023004"/>
    </source>
</evidence>
<evidence type="ECO:0000313" key="14">
    <source>
        <dbReference type="EMBL" id="AUV80821.1"/>
    </source>
</evidence>
<comment type="subunit">
    <text evidence="4">Homodimer.</text>
</comment>
<dbReference type="EMBL" id="CP026309">
    <property type="protein sequence ID" value="AUV80821.1"/>
    <property type="molecule type" value="Genomic_DNA"/>
</dbReference>
<evidence type="ECO:0000256" key="12">
    <source>
        <dbReference type="SAM" id="MobiDB-lite"/>
    </source>
</evidence>
<sequence>MNNKTIIRTETVMCGRNTSTRCMSSIHRRKFLKSASLTSIGIAGLAGCAGTSGSNDSSEGSGGSSGGSSSTDSSTDSSGGTTEPTTSSDSGVSGESISILTTYYPDASYSGVVRAKYQNYFEAVGFSDVTLDYSLELNPLQVVTSDDYDFVIASHLDSIAGRAQGVPVQSIVTTQGSTVQAYTYDADEHSFESPADFVGSTLGLQNDPDITTFNNEILSSELSDAERDQINETFVGYDVRNLLTGKVDAMTKFPTNADGIILELKEEANFGYIPMKDYLEVPGNAAITTTSMIENKPEVVREFVRAHAKGLADSIDPDMRDSVAADCVQSTEDAGISEQIFGTDVDAVDIQSRAVEMFREYRHIDEWDTNGVGWNPTDRVALAQQLFADAGQLDDTSDPETIVNNRFIEEVTDDQGQLIWEE</sequence>
<evidence type="ECO:0000256" key="5">
    <source>
        <dbReference type="ARBA" id="ARBA00022679"/>
    </source>
</evidence>
<keyword evidence="15" id="KW-1185">Reference proteome</keyword>
<comment type="similarity">
    <text evidence="3">Belongs to the NMT1/THI5 family.</text>
</comment>
<dbReference type="GO" id="GO:0009228">
    <property type="term" value="P:thiamine biosynthetic process"/>
    <property type="evidence" value="ECO:0007669"/>
    <property type="project" value="UniProtKB-KW"/>
</dbReference>
<comment type="pathway">
    <text evidence="2">Cofactor biosynthesis; thiamine diphosphate biosynthesis.</text>
</comment>
<evidence type="ECO:0000313" key="15">
    <source>
        <dbReference type="Proteomes" id="UP000236584"/>
    </source>
</evidence>
<evidence type="ECO:0000256" key="4">
    <source>
        <dbReference type="ARBA" id="ARBA00011738"/>
    </source>
</evidence>
<evidence type="ECO:0000256" key="7">
    <source>
        <dbReference type="ARBA" id="ARBA00022898"/>
    </source>
</evidence>
<dbReference type="SUPFAM" id="SSF53850">
    <property type="entry name" value="Periplasmic binding protein-like II"/>
    <property type="match status" value="1"/>
</dbReference>
<dbReference type="GO" id="GO:0046872">
    <property type="term" value="F:metal ion binding"/>
    <property type="evidence" value="ECO:0007669"/>
    <property type="project" value="UniProtKB-KW"/>
</dbReference>
<dbReference type="Proteomes" id="UP000236584">
    <property type="component" value="Chromosome"/>
</dbReference>
<dbReference type="AlphaFoldDB" id="A0A2I8VFY2"/>
<dbReference type="InterPro" id="IPR027939">
    <property type="entry name" value="NMT1/THI5"/>
</dbReference>
<dbReference type="InterPro" id="IPR015168">
    <property type="entry name" value="SsuA/THI5"/>
</dbReference>
<gene>
    <name evidence="14" type="ORF">C2R22_03400</name>
</gene>
<accession>A0A2I8VFY2</accession>
<feature type="domain" description="SsuA/THI5-like" evidence="13">
    <location>
        <begin position="109"/>
        <end position="315"/>
    </location>
</feature>
<keyword evidence="5" id="KW-0808">Transferase</keyword>
<dbReference type="PANTHER" id="PTHR31528">
    <property type="entry name" value="4-AMINO-5-HYDROXYMETHYL-2-METHYLPYRIMIDINE PHOSPHATE SYNTHASE THI11-RELATED"/>
    <property type="match status" value="1"/>
</dbReference>
<comment type="function">
    <text evidence="1">Responsible for the formation of the pyrimidine heterocycle in the thiamine biosynthesis pathway. Catalyzes the formation of hydroxymethylpyrimidine phosphate (HMP-P) from histidine and pyridoxal phosphate (PLP). The protein uses PLP and the active site histidine to form HMP-P, generating an inactive enzyme. The enzyme can only undergo a single turnover, which suggests it is a suicide enzyme.</text>
</comment>
<dbReference type="GO" id="GO:0016740">
    <property type="term" value="F:transferase activity"/>
    <property type="evidence" value="ECO:0007669"/>
    <property type="project" value="UniProtKB-KW"/>
</dbReference>
<protein>
    <recommendedName>
        <fullName evidence="10">Thiamine pyrimidine synthase</fullName>
    </recommendedName>
</protein>
<keyword evidence="9" id="KW-0408">Iron</keyword>
<evidence type="ECO:0000256" key="10">
    <source>
        <dbReference type="ARBA" id="ARBA00033171"/>
    </source>
</evidence>
<name>A0A2I8VFY2_9EURY</name>
<evidence type="ECO:0000256" key="11">
    <source>
        <dbReference type="ARBA" id="ARBA00048179"/>
    </source>
</evidence>
<keyword evidence="6" id="KW-0479">Metal-binding</keyword>